<feature type="compositionally biased region" description="Low complexity" evidence="1">
    <location>
        <begin position="230"/>
        <end position="243"/>
    </location>
</feature>
<evidence type="ECO:0000313" key="2">
    <source>
        <dbReference type="EMBL" id="JAS06204.1"/>
    </source>
</evidence>
<feature type="compositionally biased region" description="Basic and acidic residues" evidence="1">
    <location>
        <begin position="66"/>
        <end position="140"/>
    </location>
</feature>
<feature type="compositionally biased region" description="Basic and acidic residues" evidence="1">
    <location>
        <begin position="38"/>
        <end position="56"/>
    </location>
</feature>
<name>A0A1B6BYR8_9HEMI</name>
<feature type="region of interest" description="Disordered" evidence="1">
    <location>
        <begin position="17"/>
        <end position="296"/>
    </location>
</feature>
<feature type="compositionally biased region" description="Low complexity" evidence="1">
    <location>
        <begin position="251"/>
        <end position="267"/>
    </location>
</feature>
<accession>A0A1B6BYR8</accession>
<protein>
    <submittedName>
        <fullName evidence="2">Uncharacterized protein</fullName>
    </submittedName>
</protein>
<feature type="compositionally biased region" description="Gly residues" evidence="1">
    <location>
        <begin position="268"/>
        <end position="290"/>
    </location>
</feature>
<reference evidence="2" key="1">
    <citation type="submission" date="2015-12" db="EMBL/GenBank/DDBJ databases">
        <title>De novo transcriptome assembly of four potential Pierce s Disease insect vectors from Arizona vineyards.</title>
        <authorList>
            <person name="Tassone E.E."/>
        </authorList>
    </citation>
    <scope>NUCLEOTIDE SEQUENCE</scope>
</reference>
<proteinExistence type="predicted"/>
<gene>
    <name evidence="2" type="ORF">g.26406</name>
</gene>
<evidence type="ECO:0000256" key="1">
    <source>
        <dbReference type="SAM" id="MobiDB-lite"/>
    </source>
</evidence>
<feature type="compositionally biased region" description="Basic and acidic residues" evidence="1">
    <location>
        <begin position="158"/>
        <end position="228"/>
    </location>
</feature>
<feature type="compositionally biased region" description="Basic and acidic residues" evidence="1">
    <location>
        <begin position="17"/>
        <end position="26"/>
    </location>
</feature>
<dbReference type="EMBL" id="GEDC01031094">
    <property type="protein sequence ID" value="JAS06204.1"/>
    <property type="molecule type" value="Transcribed_RNA"/>
</dbReference>
<organism evidence="2">
    <name type="scientific">Clastoptera arizonana</name>
    <name type="common">Arizona spittle bug</name>
    <dbReference type="NCBI Taxonomy" id="38151"/>
    <lineage>
        <taxon>Eukaryota</taxon>
        <taxon>Metazoa</taxon>
        <taxon>Ecdysozoa</taxon>
        <taxon>Arthropoda</taxon>
        <taxon>Hexapoda</taxon>
        <taxon>Insecta</taxon>
        <taxon>Pterygota</taxon>
        <taxon>Neoptera</taxon>
        <taxon>Paraneoptera</taxon>
        <taxon>Hemiptera</taxon>
        <taxon>Auchenorrhyncha</taxon>
        <taxon>Cercopoidea</taxon>
        <taxon>Clastopteridae</taxon>
        <taxon>Clastoptera</taxon>
    </lineage>
</organism>
<dbReference type="AlphaFoldDB" id="A0A1B6BYR8"/>
<sequence length="296" mass="35160">MPDDYRRIIAIDPVLERERSEREKSRIRSGIRYSPGPYEERARSFYPNEGRERPRSPDFSVSRRSPPREYFDSREKIREERQPPVRDDLRHELEMRKRDDGRYSERPRSMERDRMIEKRVESHFRHEDRPYEREKRRIEHYPGSPSRERRRGSIDLVRPARGELWDREFERDMGGDRRKRPHSPEDSRMMRGSMMRERMHPENFDAIPDRARRSPFKPENRSYFKDDNFGSSSLRSRGSSSSSIFVRRGHPGSLSRGRPPMRGSSRGFRGGPPRGSGGFSRGGPPRGGSRGYNPRK</sequence>